<evidence type="ECO:0000256" key="1">
    <source>
        <dbReference type="SAM" id="Phobius"/>
    </source>
</evidence>
<dbReference type="Proteomes" id="UP001597119">
    <property type="component" value="Unassembled WGS sequence"/>
</dbReference>
<gene>
    <name evidence="2" type="ORF">ACFR9U_11695</name>
</gene>
<dbReference type="AlphaFoldDB" id="A0ABD6CDJ7"/>
<protein>
    <submittedName>
        <fullName evidence="2">Uncharacterized protein</fullName>
    </submittedName>
</protein>
<evidence type="ECO:0000313" key="3">
    <source>
        <dbReference type="Proteomes" id="UP001597119"/>
    </source>
</evidence>
<keyword evidence="3" id="KW-1185">Reference proteome</keyword>
<keyword evidence="1" id="KW-0812">Transmembrane</keyword>
<evidence type="ECO:0000313" key="2">
    <source>
        <dbReference type="EMBL" id="MFD1587650.1"/>
    </source>
</evidence>
<organism evidence="2 3">
    <name type="scientific">Halorientalis brevis</name>
    <dbReference type="NCBI Taxonomy" id="1126241"/>
    <lineage>
        <taxon>Archaea</taxon>
        <taxon>Methanobacteriati</taxon>
        <taxon>Methanobacteriota</taxon>
        <taxon>Stenosarchaea group</taxon>
        <taxon>Halobacteria</taxon>
        <taxon>Halobacteriales</taxon>
        <taxon>Haloarculaceae</taxon>
        <taxon>Halorientalis</taxon>
    </lineage>
</organism>
<keyword evidence="1" id="KW-0472">Membrane</keyword>
<accession>A0ABD6CDJ7</accession>
<dbReference type="EMBL" id="JBHUDJ010000004">
    <property type="protein sequence ID" value="MFD1587650.1"/>
    <property type="molecule type" value="Genomic_DNA"/>
</dbReference>
<name>A0ABD6CDJ7_9EURY</name>
<sequence length="241" mass="26190">MNQLVRVRLVVLVGLVVIGIGLAGVGVAFGVTKPIADAGSSGEFVVSEENVTFSAGGESTVVVDNVSDVREISIEETDTGHFTLRTTDDQALTETERQRAREIAVANDTVQRELDALAAYELTVKPIQKLNVSSVSQRRYTTVVEINQTGDEFTVRETALERNDSGTVTIERDPTYVEDRASVRIRQPGVDDSRELKYTVTVDLANGSVTDVTDWETTRRNAASATVTRTSNVTDVAIRTP</sequence>
<comment type="caution">
    <text evidence="2">The sequence shown here is derived from an EMBL/GenBank/DDBJ whole genome shotgun (WGS) entry which is preliminary data.</text>
</comment>
<keyword evidence="1" id="KW-1133">Transmembrane helix</keyword>
<reference evidence="2 3" key="1">
    <citation type="journal article" date="2019" name="Int. J. Syst. Evol. Microbiol.">
        <title>The Global Catalogue of Microorganisms (GCM) 10K type strain sequencing project: providing services to taxonomists for standard genome sequencing and annotation.</title>
        <authorList>
            <consortium name="The Broad Institute Genomics Platform"/>
            <consortium name="The Broad Institute Genome Sequencing Center for Infectious Disease"/>
            <person name="Wu L."/>
            <person name="Ma J."/>
        </authorList>
    </citation>
    <scope>NUCLEOTIDE SEQUENCE [LARGE SCALE GENOMIC DNA]</scope>
    <source>
        <strain evidence="2 3">CGMCC 1.12125</strain>
    </source>
</reference>
<dbReference type="RefSeq" id="WP_379814364.1">
    <property type="nucleotide sequence ID" value="NZ_JBHUDJ010000004.1"/>
</dbReference>
<feature type="transmembrane region" description="Helical" evidence="1">
    <location>
        <begin position="7"/>
        <end position="31"/>
    </location>
</feature>
<proteinExistence type="predicted"/>